<dbReference type="OrthoDB" id="9786100at2"/>
<dbReference type="EMBL" id="JEOB01000003">
    <property type="protein sequence ID" value="EXM38880.1"/>
    <property type="molecule type" value="Genomic_DNA"/>
</dbReference>
<sequence length="477" mass="55268">MLSENVLNDYTEDWVQRCAKSDCVRFDILKRRGIMLFCEDKQIKHTFENIFEQKDVYCTDVPLSGNEEVLCCRFSFCEGVVPSAEIFPHILITDIPAEAEKYRDKCAVLYTGRIFGAGFIHSRTPRENSSSVIHDVFNAALFMASRKNIRNGVYYCGFGGCNIKAKSLMSGGFEHLLSYEDSIFMLDFSKKHGDKLFCFDNTYGGKLSLLHKSLFLCLNEFDRICRKNGIKYYLGGGTLLGAVRHSGMIPWDDDMDVMMLRDDYKRFLSVVNSEINSDEFFFQSSETDSEYHSIFTKIRLNGTEFKTRFSSRFGNMHQGIFIDIFVHDKTADIKALQKLHVFLTLFVRSMVFHKWEGTPMHFYGKLKLLCRLTTLFIKHTDIRTLEKIQERTVTFFDKFPTHSLYDGTGEHLRHGAFPAKWLGRPKYLRFGDREYPVPSNYDKYLEYSYGDYMKLIPASLRKAGHDVVSVNFGKYGE</sequence>
<dbReference type="AlphaFoldDB" id="A0A011WPD4"/>
<evidence type="ECO:0000313" key="3">
    <source>
        <dbReference type="Proteomes" id="UP000021369"/>
    </source>
</evidence>
<keyword evidence="2" id="KW-0808">Transferase</keyword>
<dbReference type="PANTHER" id="PTHR43404">
    <property type="entry name" value="LIPOPOLYSACCHARIDE CHOLINEPHOSPHOTRANSFERASE LICD"/>
    <property type="match status" value="1"/>
</dbReference>
<evidence type="ECO:0000313" key="2">
    <source>
        <dbReference type="EMBL" id="EXM38880.1"/>
    </source>
</evidence>
<evidence type="ECO:0000259" key="1">
    <source>
        <dbReference type="Pfam" id="PF04991"/>
    </source>
</evidence>
<comment type="caution">
    <text evidence="2">The sequence shown here is derived from an EMBL/GenBank/DDBJ whole genome shotgun (WGS) entry which is preliminary data.</text>
</comment>
<keyword evidence="3" id="KW-1185">Reference proteome</keyword>
<dbReference type="GO" id="GO:0016740">
    <property type="term" value="F:transferase activity"/>
    <property type="evidence" value="ECO:0007669"/>
    <property type="project" value="UniProtKB-KW"/>
</dbReference>
<organism evidence="2 3">
    <name type="scientific">Ruminococcus albus SY3</name>
    <dbReference type="NCBI Taxonomy" id="1341156"/>
    <lineage>
        <taxon>Bacteria</taxon>
        <taxon>Bacillati</taxon>
        <taxon>Bacillota</taxon>
        <taxon>Clostridia</taxon>
        <taxon>Eubacteriales</taxon>
        <taxon>Oscillospiraceae</taxon>
        <taxon>Ruminococcus</taxon>
    </lineage>
</organism>
<protein>
    <submittedName>
        <fullName evidence="2">Lipopolysaccharide cholinephosphotransferase</fullName>
    </submittedName>
</protein>
<accession>A0A011WPD4</accession>
<reference evidence="2 3" key="1">
    <citation type="submission" date="2013-06" db="EMBL/GenBank/DDBJ databases">
        <title>Rumen cellulosomics: divergent fiber-degrading strategies revealed by comparative genome-wide analysis of six Ruminococcal strains.</title>
        <authorList>
            <person name="Dassa B."/>
            <person name="Borovok I."/>
            <person name="Lamed R."/>
            <person name="Flint H."/>
            <person name="Yeoman C.J."/>
            <person name="White B."/>
            <person name="Bayer E.A."/>
        </authorList>
    </citation>
    <scope>NUCLEOTIDE SEQUENCE [LARGE SCALE GENOMIC DNA]</scope>
    <source>
        <strain evidence="2 3">SY3</strain>
    </source>
</reference>
<dbReference type="RefSeq" id="WP_037288167.1">
    <property type="nucleotide sequence ID" value="NZ_JEOB01000003.1"/>
</dbReference>
<dbReference type="GO" id="GO:0009100">
    <property type="term" value="P:glycoprotein metabolic process"/>
    <property type="evidence" value="ECO:0007669"/>
    <property type="project" value="UniProtKB-ARBA"/>
</dbReference>
<feature type="domain" description="LicD/FKTN/FKRP nucleotidyltransferase" evidence="1">
    <location>
        <begin position="225"/>
        <end position="450"/>
    </location>
</feature>
<dbReference type="Pfam" id="PF04991">
    <property type="entry name" value="LicD"/>
    <property type="match status" value="1"/>
</dbReference>
<dbReference type="InterPro" id="IPR052942">
    <property type="entry name" value="LPS_cholinephosphotransferase"/>
</dbReference>
<name>A0A011WPD4_RUMAL</name>
<dbReference type="InterPro" id="IPR007074">
    <property type="entry name" value="LicD/FKTN/FKRP_NTP_transf"/>
</dbReference>
<dbReference type="PATRIC" id="fig|1341156.4.peg.2167"/>
<dbReference type="Proteomes" id="UP000021369">
    <property type="component" value="Unassembled WGS sequence"/>
</dbReference>
<gene>
    <name evidence="2" type="ORF">RASY3_11115</name>
</gene>
<dbReference type="PANTHER" id="PTHR43404:SF2">
    <property type="entry name" value="LIPOPOLYSACCHARIDE CHOLINEPHOSPHOTRANSFERASE LICD"/>
    <property type="match status" value="1"/>
</dbReference>
<proteinExistence type="predicted"/>